<dbReference type="RefSeq" id="WP_015056968.1">
    <property type="nucleotide sequence ID" value="NC_019017.1"/>
</dbReference>
<name>I2GU32_9BACT</name>
<keyword evidence="1" id="KW-0472">Membrane</keyword>
<evidence type="ECO:0000313" key="2">
    <source>
        <dbReference type="EMBL" id="CCH57633.1"/>
    </source>
</evidence>
<dbReference type="Proteomes" id="UP000009309">
    <property type="component" value="Plasmid pFLIM01"/>
</dbReference>
<geneLocation type="plasmid" evidence="2 3">
    <name>pFLIM01</name>
</geneLocation>
<reference evidence="2 3" key="1">
    <citation type="journal article" date="2012" name="J. Bacteriol.">
        <title>Genome Sequence of the Filamentous Bacterium Fibrisoma limi BUZ 3T.</title>
        <authorList>
            <person name="Filippini M."/>
            <person name="Qi W."/>
            <person name="Jaenicke S."/>
            <person name="Goesmann A."/>
            <person name="Smits T.H."/>
            <person name="Bagheri H.C."/>
        </authorList>
    </citation>
    <scope>NUCLEOTIDE SEQUENCE [LARGE SCALE GENOMIC DNA]</scope>
    <source>
        <strain evidence="3">BUZ 3T</strain>
        <plasmid evidence="2 3">pFLIM01</plasmid>
    </source>
</reference>
<keyword evidence="2" id="KW-0614">Plasmid</keyword>
<evidence type="ECO:0000256" key="1">
    <source>
        <dbReference type="SAM" id="Phobius"/>
    </source>
</evidence>
<dbReference type="OrthoDB" id="639802at2"/>
<feature type="transmembrane region" description="Helical" evidence="1">
    <location>
        <begin position="121"/>
        <end position="139"/>
    </location>
</feature>
<keyword evidence="1" id="KW-1133">Transmembrane helix</keyword>
<dbReference type="AlphaFoldDB" id="I2GU32"/>
<keyword evidence="3" id="KW-1185">Reference proteome</keyword>
<organism evidence="2 3">
    <name type="scientific">Fibrisoma limi BUZ 3</name>
    <dbReference type="NCBI Taxonomy" id="1185876"/>
    <lineage>
        <taxon>Bacteria</taxon>
        <taxon>Pseudomonadati</taxon>
        <taxon>Bacteroidota</taxon>
        <taxon>Cytophagia</taxon>
        <taxon>Cytophagales</taxon>
        <taxon>Spirosomataceae</taxon>
        <taxon>Fibrisoma</taxon>
    </lineage>
</organism>
<protein>
    <submittedName>
        <fullName evidence="2">Uncharacterized protein</fullName>
    </submittedName>
</protein>
<dbReference type="EMBL" id="HE805916">
    <property type="protein sequence ID" value="CCH57633.1"/>
    <property type="molecule type" value="Genomic_DNA"/>
</dbReference>
<proteinExistence type="predicted"/>
<accession>I2GU32</accession>
<keyword evidence="1" id="KW-0812">Transmembrane</keyword>
<evidence type="ECO:0000313" key="3">
    <source>
        <dbReference type="Proteomes" id="UP000009309"/>
    </source>
</evidence>
<gene>
    <name evidence="2" type="ORF">BN8_p06831</name>
</gene>
<sequence>MLAQQEEVDLARCRRLIERQIDFGSPEGWTTGDFDRLSADILSRTGVCLSVTTLKRVWGKVKYDSSPTLTTLNALVQFIGYANWYDFQQPTSGENTGSRSLVTPAPLGSARRMRQFVPMPYLVFTGIVVTLVGVLFVFLNTRQPVSLSPRDFSFSSQPVTRGIPNTIVFTYDATASPTDSVFIQQSWDPKRRQLVSRNNHQHTSVYYDPGFFRAKLVIGQQIVREHHLLIPSEGWHVSVFRDPVPVSFPASQLVSNGILHLPVKAIKEHNIPMQPEAPIVRYRNIRAMPGLRTDNFVLETRLKSDFAQGSSVCQQALIMIHGKEDMFFIPLSAKGCVSTLNLYAGGNEVKGTQTDLSAFGTTMQEWVDVRCEVADHQVTIWINGREAYRAKRQGVPTDIVGITFQFEGTGSVDYCRFAQSNGKIIFADNFD</sequence>